<protein>
    <submittedName>
        <fullName evidence="1">Uncharacterized protein</fullName>
    </submittedName>
</protein>
<reference evidence="1 2" key="1">
    <citation type="journal article" date="2015" name="Int. J. Syst. Evol. Microbiol.">
        <title>Methanoculleus taiwanensis sp. nov., a methanogen isolated from deep marine sediment at the deformation front area near Taiwan.</title>
        <authorList>
            <person name="Weng C.Y."/>
            <person name="Chen S.C."/>
            <person name="Lai M.C."/>
            <person name="Wu S.Y."/>
            <person name="Lin S."/>
            <person name="Yang T.F."/>
            <person name="Chen P.C."/>
        </authorList>
    </citation>
    <scope>NUCLEOTIDE SEQUENCE [LARGE SCALE GENOMIC DNA]</scope>
    <source>
        <strain evidence="1 2">CYW4</strain>
    </source>
</reference>
<comment type="caution">
    <text evidence="1">The sequence shown here is derived from an EMBL/GenBank/DDBJ whole genome shotgun (WGS) entry which is preliminary data.</text>
</comment>
<evidence type="ECO:0000313" key="2">
    <source>
        <dbReference type="Proteomes" id="UP000290932"/>
    </source>
</evidence>
<dbReference type="SUPFAM" id="SSF69304">
    <property type="entry name" value="Tricorn protease N-terminal domain"/>
    <property type="match status" value="1"/>
</dbReference>
<dbReference type="EMBL" id="LHQS01000001">
    <property type="protein sequence ID" value="RXE56695.1"/>
    <property type="molecule type" value="Genomic_DNA"/>
</dbReference>
<gene>
    <name evidence="1" type="ORF">ABH15_00475</name>
</gene>
<dbReference type="AlphaFoldDB" id="A0A498H363"/>
<sequence>MKHAILGILFLACVCVTGSAVLGEAGQQVANTSGESGAFSGNDACVVWQENRSGNWDVYLFCNATQNTSRITLNLQDQINPVSNGDLLVWQDNHTV</sequence>
<name>A0A498H363_9EURY</name>
<organism evidence="1 2">
    <name type="scientific">Methanoculleus taiwanensis</name>
    <dbReference type="NCBI Taxonomy" id="1550565"/>
    <lineage>
        <taxon>Archaea</taxon>
        <taxon>Methanobacteriati</taxon>
        <taxon>Methanobacteriota</taxon>
        <taxon>Stenosarchaea group</taxon>
        <taxon>Methanomicrobia</taxon>
        <taxon>Methanomicrobiales</taxon>
        <taxon>Methanomicrobiaceae</taxon>
        <taxon>Methanoculleus</taxon>
    </lineage>
</organism>
<dbReference type="Proteomes" id="UP000290932">
    <property type="component" value="Unassembled WGS sequence"/>
</dbReference>
<proteinExistence type="predicted"/>
<evidence type="ECO:0000313" key="1">
    <source>
        <dbReference type="EMBL" id="RXE56695.1"/>
    </source>
</evidence>
<keyword evidence="2" id="KW-1185">Reference proteome</keyword>
<accession>A0A498H363</accession>